<feature type="region of interest" description="Disordered" evidence="1">
    <location>
        <begin position="424"/>
        <end position="443"/>
    </location>
</feature>
<feature type="region of interest" description="Disordered" evidence="1">
    <location>
        <begin position="344"/>
        <end position="375"/>
    </location>
</feature>
<dbReference type="Proteomes" id="UP000284657">
    <property type="component" value="Unassembled WGS sequence"/>
</dbReference>
<feature type="region of interest" description="Disordered" evidence="1">
    <location>
        <begin position="297"/>
        <end position="324"/>
    </location>
</feature>
<accession>A0A3F2RK13</accession>
<proteinExistence type="predicted"/>
<dbReference type="OrthoDB" id="162255at2759"/>
<sequence length="747" mass="83857">MKAPVSPRCHGIGLTFTIIVSVMSIMVIKGSALAQPAAKRSSTALANDTRLNASYYWTEDRPYKHQPHYKRLPDGSVVPSNKTIFNSSDDYRGEVANQAPWVAQWVLSKQGRRTLKKDIPQLLMYNLVSPMDHGNSLRSSNVRRRRNKAARMFLTDNLALPLLKTLGHVAWNLIDSHYVGYFEDEIFAQRLKMMNASEMIEAFNLTPPADNSWADDNEESRPNVTLAYRDDGQSRRAFLYAQYTAGFSPYVGYSDKYYNRDDDLPSPTFPADSYPWLWSPRLDVTRVIVSQFMRSLDQTDEEVDDSSDTDENDRDFDSSTLKHETADSGGALRLLSSSLAASHFTSDNVPETNGSVGAYVDSSAGMDSEESATTDQDMQALTEIHLLLQEYHFDTGIPRFTMQSNKTHAMFPSLTEYLSINQTDEESENGNASLVEGSSSGSRSNEAEIVEAHMRANNTRNVVDFARRSAVYATLIHFYAYPSVDKRMITPGKQEANDTEAAFDCTVERQCLVESGVTVYTPSLTNLTLFKTLADAGVSPQTKRSARLEALQEITKLAFDAERRALNHGLQAPSTVWYSLHDLDTDEFADAVLDTNHDTTIAMMSNHSVPMLDKFEGNELLKLIGLMGDEMKELSRAIDIYVHTRAADPQYQEIVNATVRGDFYNGSEYTLIGFGFVMPATNDKNVLYHDMKLPAPFHLVLRLIIRFQESRLLLPEESRQLLVCLAMTLNNISFYRCRSAASSSSHH</sequence>
<evidence type="ECO:0000313" key="5">
    <source>
        <dbReference type="Proteomes" id="UP000284657"/>
    </source>
</evidence>
<evidence type="ECO:0000313" key="4">
    <source>
        <dbReference type="Proteomes" id="UP000277300"/>
    </source>
</evidence>
<gene>
    <name evidence="3" type="ORF">BBJ29_005596</name>
    <name evidence="2" type="ORF">BBP00_00006779</name>
</gene>
<evidence type="ECO:0000313" key="3">
    <source>
        <dbReference type="EMBL" id="RLN67762.1"/>
    </source>
</evidence>
<evidence type="ECO:0000313" key="2">
    <source>
        <dbReference type="EMBL" id="RLN58865.1"/>
    </source>
</evidence>
<protein>
    <submittedName>
        <fullName evidence="2">Uncharacterized protein</fullName>
    </submittedName>
</protein>
<dbReference type="EMBL" id="MBDO02000244">
    <property type="protein sequence ID" value="RLN58865.1"/>
    <property type="molecule type" value="Genomic_DNA"/>
</dbReference>
<dbReference type="Proteomes" id="UP000277300">
    <property type="component" value="Unassembled WGS sequence"/>
</dbReference>
<feature type="compositionally biased region" description="Polar residues" evidence="1">
    <location>
        <begin position="344"/>
        <end position="355"/>
    </location>
</feature>
<feature type="compositionally biased region" description="Acidic residues" evidence="1">
    <location>
        <begin position="298"/>
        <end position="314"/>
    </location>
</feature>
<organism evidence="2 4">
    <name type="scientific">Phytophthora kernoviae</name>
    <dbReference type="NCBI Taxonomy" id="325452"/>
    <lineage>
        <taxon>Eukaryota</taxon>
        <taxon>Sar</taxon>
        <taxon>Stramenopiles</taxon>
        <taxon>Oomycota</taxon>
        <taxon>Peronosporomycetes</taxon>
        <taxon>Peronosporales</taxon>
        <taxon>Peronosporaceae</taxon>
        <taxon>Phytophthora</taxon>
    </lineage>
</organism>
<name>A0A3F2RK13_9STRA</name>
<reference evidence="4 5" key="1">
    <citation type="submission" date="2018-07" db="EMBL/GenBank/DDBJ databases">
        <title>Genome sequencing of oomycete isolates from Chile give support for New Zealand origin for Phytophthora kernoviae and make available the first Nothophytophthora sp. genome.</title>
        <authorList>
            <person name="Studholme D.J."/>
            <person name="Sanfuentes E."/>
            <person name="Panda P."/>
            <person name="Hill R."/>
            <person name="Sambles C."/>
            <person name="Grant M."/>
            <person name="Williams N.M."/>
            <person name="Mcdougal R.L."/>
        </authorList>
    </citation>
    <scope>NUCLEOTIDE SEQUENCE [LARGE SCALE GENOMIC DNA]</scope>
    <source>
        <strain evidence="2">Chile6</strain>
        <strain evidence="3">Chile7</strain>
    </source>
</reference>
<dbReference type="AlphaFoldDB" id="A0A3F2RK13"/>
<evidence type="ECO:0000256" key="1">
    <source>
        <dbReference type="SAM" id="MobiDB-lite"/>
    </source>
</evidence>
<comment type="caution">
    <text evidence="2">The sequence shown here is derived from an EMBL/GenBank/DDBJ whole genome shotgun (WGS) entry which is preliminary data.</text>
</comment>
<feature type="compositionally biased region" description="Basic and acidic residues" evidence="1">
    <location>
        <begin position="315"/>
        <end position="324"/>
    </location>
</feature>
<dbReference type="EMBL" id="MBAD02000438">
    <property type="protein sequence ID" value="RLN67762.1"/>
    <property type="molecule type" value="Genomic_DNA"/>
</dbReference>